<evidence type="ECO:0000256" key="4">
    <source>
        <dbReference type="ARBA" id="ARBA00022771"/>
    </source>
</evidence>
<evidence type="ECO:0000259" key="10">
    <source>
        <dbReference type="Pfam" id="PF20644"/>
    </source>
</evidence>
<keyword evidence="13" id="KW-1185">Reference proteome</keyword>
<organism evidence="12 13">
    <name type="scientific">Neogobius melanostomus</name>
    <name type="common">round goby</name>
    <dbReference type="NCBI Taxonomy" id="47308"/>
    <lineage>
        <taxon>Eukaryota</taxon>
        <taxon>Metazoa</taxon>
        <taxon>Chordata</taxon>
        <taxon>Craniata</taxon>
        <taxon>Vertebrata</taxon>
        <taxon>Euteleostomi</taxon>
        <taxon>Actinopterygii</taxon>
        <taxon>Neopterygii</taxon>
        <taxon>Teleostei</taxon>
        <taxon>Neoteleostei</taxon>
        <taxon>Acanthomorphata</taxon>
        <taxon>Gobiaria</taxon>
        <taxon>Gobiiformes</taxon>
        <taxon>Gobioidei</taxon>
        <taxon>Gobiidae</taxon>
        <taxon>Benthophilinae</taxon>
        <taxon>Neogobiini</taxon>
        <taxon>Neogobius</taxon>
    </lineage>
</organism>
<evidence type="ECO:0000259" key="11">
    <source>
        <dbReference type="Pfam" id="PF20645"/>
    </source>
</evidence>
<evidence type="ECO:0000256" key="3">
    <source>
        <dbReference type="ARBA" id="ARBA00022723"/>
    </source>
</evidence>
<dbReference type="GO" id="GO:0008270">
    <property type="term" value="F:zinc ion binding"/>
    <property type="evidence" value="ECO:0007669"/>
    <property type="project" value="UniProtKB-KW"/>
</dbReference>
<evidence type="ECO:0000256" key="8">
    <source>
        <dbReference type="ARBA" id="ARBA00023163"/>
    </source>
</evidence>
<evidence type="ECO:0000313" key="13">
    <source>
        <dbReference type="Proteomes" id="UP000694523"/>
    </source>
</evidence>
<keyword evidence="7" id="KW-0238">DNA-binding</keyword>
<comment type="subcellular location">
    <subcellularLocation>
        <location evidence="1">Nucleus</location>
        <location evidence="1">Nucleolus</location>
    </subcellularLocation>
</comment>
<reference evidence="12" key="1">
    <citation type="submission" date="2025-08" db="UniProtKB">
        <authorList>
            <consortium name="Ensembl"/>
        </authorList>
    </citation>
    <scope>IDENTIFICATION</scope>
</reference>
<keyword evidence="5" id="KW-0862">Zinc</keyword>
<dbReference type="Ensembl" id="ENSNMLT00000048482.1">
    <property type="protein sequence ID" value="ENSNMLP00000043681.1"/>
    <property type="gene ID" value="ENSNMLG00000026465.1"/>
</dbReference>
<dbReference type="GO" id="GO:0005668">
    <property type="term" value="C:RNA polymerase transcription factor SL1 complex"/>
    <property type="evidence" value="ECO:0007669"/>
    <property type="project" value="TreeGrafter"/>
</dbReference>
<dbReference type="Proteomes" id="UP000694523">
    <property type="component" value="Unplaced"/>
</dbReference>
<keyword evidence="4" id="KW-0863">Zinc-finger</keyword>
<dbReference type="Pfam" id="PF20644">
    <property type="entry name" value="Rrn7_cyclin_N"/>
    <property type="match status" value="1"/>
</dbReference>
<dbReference type="GO" id="GO:0070860">
    <property type="term" value="C:RNA polymerase I core factor complex"/>
    <property type="evidence" value="ECO:0007669"/>
    <property type="project" value="InterPro"/>
</dbReference>
<feature type="domain" description="Rrn7/TAF1B C-terminal cyclin" evidence="11">
    <location>
        <begin position="236"/>
        <end position="344"/>
    </location>
</feature>
<evidence type="ECO:0000256" key="6">
    <source>
        <dbReference type="ARBA" id="ARBA00023015"/>
    </source>
</evidence>
<sequence length="463" mass="53175">WGVTDEGHFFCRNCHMVIEPNCRSSVHVGVKRFIGVLSCRGRRQWSVCEGFQFILRTQAEALIRLGVHPSFKDEVLVHLWRLYLQKTDQAYTHTPVRSATFRPLLIGPFVSRPLSDWSVCLSDWSLGSLDSDSYLSQTMKRRSRTKLMSMRKTLALLHVALTWSRQSLTLSELLRLVEQGHVPYVNSYECFPEEMKLSNRDALIFRVQVVRPVISVRSPRVQEPHHVPPTSCLSPISSESPLHPLNLSLRLLTDLNLPDETAEWVESVLERADLMRPARLTFDPSAQRRLPHYELLSASAVVLALKLLFGLDDITECLVCDVGVAVFSLRRWYRLLQRALLRARGGRCSSEPGNIEFKVYFLTSCRESHDCVAEQLTSCFKRLTPDRHGDTQGGGPSSFRFLWGRSPSADGPSLHHMTLEGGARTKDFLSNENYWHPPLQSCRYKYCKYCKYYKYWHALQSCR</sequence>
<keyword evidence="8" id="KW-0804">Transcription</keyword>
<reference evidence="12" key="2">
    <citation type="submission" date="2025-09" db="UniProtKB">
        <authorList>
            <consortium name="Ensembl"/>
        </authorList>
    </citation>
    <scope>IDENTIFICATION</scope>
</reference>
<evidence type="ECO:0000256" key="7">
    <source>
        <dbReference type="ARBA" id="ARBA00023125"/>
    </source>
</evidence>
<feature type="domain" description="Rrn7/TAF1B N-terminal cyclin" evidence="10">
    <location>
        <begin position="51"/>
        <end position="192"/>
    </location>
</feature>
<evidence type="ECO:0000256" key="5">
    <source>
        <dbReference type="ARBA" id="ARBA00022833"/>
    </source>
</evidence>
<evidence type="ECO:0000313" key="12">
    <source>
        <dbReference type="Ensembl" id="ENSNMLP00000043681.1"/>
    </source>
</evidence>
<dbReference type="GO" id="GO:0042790">
    <property type="term" value="P:nucleolar large rRNA transcription by RNA polymerase I"/>
    <property type="evidence" value="ECO:0007669"/>
    <property type="project" value="TreeGrafter"/>
</dbReference>
<keyword evidence="9" id="KW-0539">Nucleus</keyword>
<dbReference type="AlphaFoldDB" id="A0A8C6UYY9"/>
<evidence type="ECO:0000256" key="2">
    <source>
        <dbReference type="ARBA" id="ARBA00006899"/>
    </source>
</evidence>
<evidence type="ECO:0000256" key="1">
    <source>
        <dbReference type="ARBA" id="ARBA00004604"/>
    </source>
</evidence>
<proteinExistence type="inferred from homology"/>
<accession>A0A8C6UYY9</accession>
<dbReference type="PANTHER" id="PTHR31576:SF2">
    <property type="entry name" value="TATA BOX-BINDING PROTEIN-ASSOCIATED FACTOR RNA POLYMERASE I SUBUNIT B"/>
    <property type="match status" value="1"/>
</dbReference>
<dbReference type="InterPro" id="IPR033599">
    <property type="entry name" value="TAF1B/Rrn7"/>
</dbReference>
<keyword evidence="6" id="KW-0805">Transcription regulation</keyword>
<dbReference type="Pfam" id="PF20645">
    <property type="entry name" value="Rrn7_cyclin_C"/>
    <property type="match status" value="1"/>
</dbReference>
<comment type="similarity">
    <text evidence="2">Belongs to the RRN7/TAF1B family.</text>
</comment>
<dbReference type="GO" id="GO:0001164">
    <property type="term" value="F:RNA polymerase I core promoter sequence-specific DNA binding"/>
    <property type="evidence" value="ECO:0007669"/>
    <property type="project" value="InterPro"/>
</dbReference>
<name>A0A8C6UYY9_9GOBI</name>
<dbReference type="PANTHER" id="PTHR31576">
    <property type="entry name" value="TATA BOX-BINDING PROTEIN-ASSOCIATED FACTOR RNA POLYMERASE I SUBUNIT B"/>
    <property type="match status" value="1"/>
</dbReference>
<protein>
    <submittedName>
        <fullName evidence="12">Uncharacterized protein</fullName>
    </submittedName>
</protein>
<dbReference type="InterPro" id="IPR048540">
    <property type="entry name" value="Rrn7_cyclin_N"/>
</dbReference>
<dbReference type="InterPro" id="IPR048538">
    <property type="entry name" value="Rrn7_cyclin_C"/>
</dbReference>
<evidence type="ECO:0000256" key="9">
    <source>
        <dbReference type="ARBA" id="ARBA00023242"/>
    </source>
</evidence>
<keyword evidence="3" id="KW-0479">Metal-binding</keyword>